<accession>A0A0E9RDD6</accession>
<evidence type="ECO:0000313" key="1">
    <source>
        <dbReference type="EMBL" id="JAH26333.1"/>
    </source>
</evidence>
<sequence>MCFIPVMGNGSFRIGCIGNDELYRNWYASTTLQSLASRRGSMGLCLVQYLPRAEGARFIDTDPERFNRYRFTHSAR</sequence>
<organism evidence="1">
    <name type="scientific">Anguilla anguilla</name>
    <name type="common">European freshwater eel</name>
    <name type="synonym">Muraena anguilla</name>
    <dbReference type="NCBI Taxonomy" id="7936"/>
    <lineage>
        <taxon>Eukaryota</taxon>
        <taxon>Metazoa</taxon>
        <taxon>Chordata</taxon>
        <taxon>Craniata</taxon>
        <taxon>Vertebrata</taxon>
        <taxon>Euteleostomi</taxon>
        <taxon>Actinopterygii</taxon>
        <taxon>Neopterygii</taxon>
        <taxon>Teleostei</taxon>
        <taxon>Anguilliformes</taxon>
        <taxon>Anguillidae</taxon>
        <taxon>Anguilla</taxon>
    </lineage>
</organism>
<reference evidence="1" key="1">
    <citation type="submission" date="2014-11" db="EMBL/GenBank/DDBJ databases">
        <authorList>
            <person name="Amaro Gonzalez C."/>
        </authorList>
    </citation>
    <scope>NUCLEOTIDE SEQUENCE</scope>
</reference>
<proteinExistence type="predicted"/>
<name>A0A0E9RDD6_ANGAN</name>
<protein>
    <submittedName>
        <fullName evidence="1">Uncharacterized protein</fullName>
    </submittedName>
</protein>
<reference evidence="1" key="2">
    <citation type="journal article" date="2015" name="Fish Shellfish Immunol.">
        <title>Early steps in the European eel (Anguilla anguilla)-Vibrio vulnificus interaction in the gills: Role of the RtxA13 toxin.</title>
        <authorList>
            <person name="Callol A."/>
            <person name="Pajuelo D."/>
            <person name="Ebbesson L."/>
            <person name="Teles M."/>
            <person name="MacKenzie S."/>
            <person name="Amaro C."/>
        </authorList>
    </citation>
    <scope>NUCLEOTIDE SEQUENCE</scope>
</reference>
<dbReference type="AlphaFoldDB" id="A0A0E9RDD6"/>
<dbReference type="EMBL" id="GBXM01082244">
    <property type="protein sequence ID" value="JAH26333.1"/>
    <property type="molecule type" value="Transcribed_RNA"/>
</dbReference>